<dbReference type="AlphaFoldDB" id="A0A250VVJ1"/>
<reference evidence="2" key="1">
    <citation type="submission" date="2017-05" db="EMBL/GenBank/DDBJ databases">
        <title>Streptomyces olivochromogenes NBRC 3561 whole genome shotgun sequence.</title>
        <authorList>
            <person name="Dohra H."/>
            <person name="Kodani S."/>
        </authorList>
    </citation>
    <scope>NUCLEOTIDE SEQUENCE [LARGE SCALE GENOMIC DNA]</scope>
    <source>
        <strain evidence="2">NBRC 3561</strain>
    </source>
</reference>
<accession>A0A250VVJ1</accession>
<evidence type="ECO:0000313" key="1">
    <source>
        <dbReference type="EMBL" id="GAX58237.1"/>
    </source>
</evidence>
<dbReference type="RefSeq" id="WP_067384062.1">
    <property type="nucleotide sequence ID" value="NZ_BDQI01000048.1"/>
</dbReference>
<proteinExistence type="predicted"/>
<dbReference type="Proteomes" id="UP000217446">
    <property type="component" value="Unassembled WGS sequence"/>
</dbReference>
<comment type="caution">
    <text evidence="1">The sequence shown here is derived from an EMBL/GenBank/DDBJ whole genome shotgun (WGS) entry which is preliminary data.</text>
</comment>
<sequence length="67" mass="7184">MSDGFTTRVEQPSGPVYLAARRRMSRSISSSRTSLRKAAISASFTDSATASDRSAFSAVLIHCRSVS</sequence>
<dbReference type="EMBL" id="BDQI01000048">
    <property type="protein sequence ID" value="GAX58237.1"/>
    <property type="molecule type" value="Genomic_DNA"/>
</dbReference>
<evidence type="ECO:0000313" key="2">
    <source>
        <dbReference type="Proteomes" id="UP000217446"/>
    </source>
</evidence>
<gene>
    <name evidence="1" type="ORF">SO3561_09808</name>
</gene>
<name>A0A250VVJ1_STROL</name>
<organism evidence="1 2">
    <name type="scientific">Streptomyces olivochromogenes</name>
    <dbReference type="NCBI Taxonomy" id="1963"/>
    <lineage>
        <taxon>Bacteria</taxon>
        <taxon>Bacillati</taxon>
        <taxon>Actinomycetota</taxon>
        <taxon>Actinomycetes</taxon>
        <taxon>Kitasatosporales</taxon>
        <taxon>Streptomycetaceae</taxon>
        <taxon>Streptomyces</taxon>
    </lineage>
</organism>
<protein>
    <submittedName>
        <fullName evidence="1">Uncharacterized protein</fullName>
    </submittedName>
</protein>
<keyword evidence="2" id="KW-1185">Reference proteome</keyword>